<dbReference type="OrthoDB" id="413581at2759"/>
<evidence type="ECO:0000256" key="1">
    <source>
        <dbReference type="SAM" id="MobiDB-lite"/>
    </source>
</evidence>
<comment type="caution">
    <text evidence="4">The sequence shown here is derived from an EMBL/GenBank/DDBJ whole genome shotgun (WGS) entry which is preliminary data.</text>
</comment>
<dbReference type="PANTHER" id="PTHR46967:SF2">
    <property type="entry name" value="SUSHI, VON WILLEBRAND FACTOR TYPE A, EGF AND PENTRAXIN DOMAIN-CONTAINING PROTEIN 1-LIKE"/>
    <property type="match status" value="1"/>
</dbReference>
<reference evidence="4 5" key="1">
    <citation type="submission" date="2020-08" db="EMBL/GenBank/DDBJ databases">
        <authorList>
            <person name="Hejnol A."/>
        </authorList>
    </citation>
    <scope>NUCLEOTIDE SEQUENCE [LARGE SCALE GENOMIC DNA]</scope>
</reference>
<proteinExistence type="predicted"/>
<feature type="domain" description="Tyrosine-protein kinase ephrin type A/B receptor-like" evidence="3">
    <location>
        <begin position="294"/>
        <end position="335"/>
    </location>
</feature>
<keyword evidence="5" id="KW-1185">Reference proteome</keyword>
<evidence type="ECO:0000313" key="5">
    <source>
        <dbReference type="Proteomes" id="UP000549394"/>
    </source>
</evidence>
<dbReference type="PANTHER" id="PTHR46967">
    <property type="entry name" value="INSULIN-LIKE GROWTH FACTOR BINDING PROTEIN,N-TERMINAL"/>
    <property type="match status" value="1"/>
</dbReference>
<gene>
    <name evidence="4" type="ORF">DGYR_LOCUS11615</name>
</gene>
<protein>
    <submittedName>
        <fullName evidence="4">DgyrCDS12307</fullName>
    </submittedName>
</protein>
<dbReference type="Pfam" id="PF07699">
    <property type="entry name" value="Ephrin_rec_like"/>
    <property type="match status" value="3"/>
</dbReference>
<evidence type="ECO:0000256" key="2">
    <source>
        <dbReference type="SAM" id="Phobius"/>
    </source>
</evidence>
<name>A0A7I8W6W7_9ANNE</name>
<keyword evidence="2" id="KW-1133">Transmembrane helix</keyword>
<dbReference type="Gene3D" id="2.10.50.10">
    <property type="entry name" value="Tumor Necrosis Factor Receptor, subunit A, domain 2"/>
    <property type="match status" value="4"/>
</dbReference>
<keyword evidence="2" id="KW-0472">Membrane</keyword>
<sequence>MQSISFPLHRLLGLFYVIEFLHGFTWNVYVLINKQKNTDLVLRCKDEKEIMRHFDSICDYLNCNLVAVRYAKGFCFRTTNTERTKEINEGTRFRLTLSTKSKSIPLDLRKKLYKRIKAFIKDSVKNSVPLVVLIRRGSYQLPILFRHIRRDLRHKYFINCPPGFVQSNFNCVPCKVGEHSINGITCVECLSGEYQPLKGSAICLKCTRETYSSIKGQKYCKPCEPGYYQDHVQEMECKLCPINQTSVKGFEGNKDCANACPVGGEKSGLTCSACPPGKYKSESGTGKCQDCPKGTYSHRFASVECRKCTGRHFQNIVGQTSCLNCPIGTTSSGDGTACLMTPSLIRRRSDSPIFLFKITFRLRVRKGYTCLNKISSFDIFESKVLSQACHYGKPPKECFVLLYHNCKKGWFNGYLDIAPDDNLIPAAHACRRSEGCTVKFYSRYLNNVYKKQIRPVLLERFEHVLKSVRNNYLWLCPGGFQAKFDVELGRCFPCPKGHFKRGNGTSHCQKCPVGFFAPMNGMDKCKKCPSKSYTKRTGSVSVQECKPSTIIKQVGLKGSQFGKWSPRSANGSTGINFFMPILIGLVGLFLVFLAAFTLRKKRIWLFKRKQKSKQSKVTNNVDENLKNVLEARETENKKHKDDNGGREKEEAEGENKGYDKTFGSFVQTITNGERSHTMTTNKTADKEDVQMDKVKHSSTTTEVVKTEVEGEFEDALVNSNEKSTLKFNRPEKVSVESVKMTDSDEISIINSEFSKEAILNIIDPGDEKDKLMDESNKERSNSVVQTSRLGKGDVIKSRYISTTIPFNIKEKINELFSWESQNTFKNNSKIINDQFRTNSLNKEENFIINSCCCRTSNFCEPCSNCSYVGKCNSLQSGQMVEPKKTIPQTMYLCKEEPLKFDCDEDIPLLMKLTNY</sequence>
<keyword evidence="2" id="KW-0812">Transmembrane</keyword>
<accession>A0A7I8W6W7</accession>
<feature type="region of interest" description="Disordered" evidence="1">
    <location>
        <begin position="631"/>
        <end position="657"/>
    </location>
</feature>
<dbReference type="SMART" id="SM01411">
    <property type="entry name" value="Ephrin_rec_like"/>
    <property type="match status" value="5"/>
</dbReference>
<evidence type="ECO:0000259" key="3">
    <source>
        <dbReference type="Pfam" id="PF07699"/>
    </source>
</evidence>
<dbReference type="InterPro" id="IPR011641">
    <property type="entry name" value="Tyr-kin_ephrin_A/B_rcpt-like"/>
</dbReference>
<feature type="domain" description="Tyrosine-protein kinase ephrin type A/B receptor-like" evidence="3">
    <location>
        <begin position="503"/>
        <end position="545"/>
    </location>
</feature>
<dbReference type="Proteomes" id="UP000549394">
    <property type="component" value="Unassembled WGS sequence"/>
</dbReference>
<dbReference type="InterPro" id="IPR009030">
    <property type="entry name" value="Growth_fac_rcpt_cys_sf"/>
</dbReference>
<evidence type="ECO:0000313" key="4">
    <source>
        <dbReference type="EMBL" id="CAD5124005.1"/>
    </source>
</evidence>
<organism evidence="4 5">
    <name type="scientific">Dimorphilus gyrociliatus</name>
    <dbReference type="NCBI Taxonomy" id="2664684"/>
    <lineage>
        <taxon>Eukaryota</taxon>
        <taxon>Metazoa</taxon>
        <taxon>Spiralia</taxon>
        <taxon>Lophotrochozoa</taxon>
        <taxon>Annelida</taxon>
        <taxon>Polychaeta</taxon>
        <taxon>Polychaeta incertae sedis</taxon>
        <taxon>Dinophilidae</taxon>
        <taxon>Dimorphilus</taxon>
    </lineage>
</organism>
<feature type="transmembrane region" description="Helical" evidence="2">
    <location>
        <begin position="577"/>
        <end position="598"/>
    </location>
</feature>
<dbReference type="AlphaFoldDB" id="A0A7I8W6W7"/>
<feature type="domain" description="Tyrosine-protein kinase ephrin type A/B receptor-like" evidence="3">
    <location>
        <begin position="210"/>
        <end position="246"/>
    </location>
</feature>
<dbReference type="SUPFAM" id="SSF57184">
    <property type="entry name" value="Growth factor receptor domain"/>
    <property type="match status" value="2"/>
</dbReference>
<dbReference type="EMBL" id="CAJFCJ010000020">
    <property type="protein sequence ID" value="CAD5124005.1"/>
    <property type="molecule type" value="Genomic_DNA"/>
</dbReference>